<sequence length="294" mass="31643">MLKHLNIDEMVALLSPWVEDPEQRRLFLAIPEIAALHPRVVEAHEAVLAVQPSSRGGRMSPKLRAIFDETSEVDRRHDHLARAVSYGIDAHRELCLAEAPSDAARAAQCDAVQKQLFPGGLSIVNASTLAEAGNTTRIARLLEDEPAVGNFLRSIPAHGKASLLDVVKRWLAKGRELQTLERARAELEAAETTAPASKTTIQAARSQWFKIVALVLSNLELSRAPARDIEIIRGPVLRASSRAGKRYANSKPQAPQEEDDAGIPATEPSGAPQGEPGEGAHGDASALVSRGGTR</sequence>
<evidence type="ECO:0000313" key="2">
    <source>
        <dbReference type="EMBL" id="CAN94992.1"/>
    </source>
</evidence>
<name>A9FFH9_SORC5</name>
<protein>
    <submittedName>
        <fullName evidence="2">Uncharacterized protein</fullName>
    </submittedName>
</protein>
<reference evidence="2 3" key="1">
    <citation type="journal article" date="2007" name="Nat. Biotechnol.">
        <title>Complete genome sequence of the myxobacterium Sorangium cellulosum.</title>
        <authorList>
            <person name="Schneiker S."/>
            <person name="Perlova O."/>
            <person name="Kaiser O."/>
            <person name="Gerth K."/>
            <person name="Alici A."/>
            <person name="Altmeyer M.O."/>
            <person name="Bartels D."/>
            <person name="Bekel T."/>
            <person name="Beyer S."/>
            <person name="Bode E."/>
            <person name="Bode H.B."/>
            <person name="Bolten C.J."/>
            <person name="Choudhuri J.V."/>
            <person name="Doss S."/>
            <person name="Elnakady Y.A."/>
            <person name="Frank B."/>
            <person name="Gaigalat L."/>
            <person name="Goesmann A."/>
            <person name="Groeger C."/>
            <person name="Gross F."/>
            <person name="Jelsbak L."/>
            <person name="Jelsbak L."/>
            <person name="Kalinowski J."/>
            <person name="Kegler C."/>
            <person name="Knauber T."/>
            <person name="Konietzny S."/>
            <person name="Kopp M."/>
            <person name="Krause L."/>
            <person name="Krug D."/>
            <person name="Linke B."/>
            <person name="Mahmud T."/>
            <person name="Martinez-Arias R."/>
            <person name="McHardy A.C."/>
            <person name="Merai M."/>
            <person name="Meyer F."/>
            <person name="Mormann S."/>
            <person name="Munoz-Dorado J."/>
            <person name="Perez J."/>
            <person name="Pradella S."/>
            <person name="Rachid S."/>
            <person name="Raddatz G."/>
            <person name="Rosenau F."/>
            <person name="Rueckert C."/>
            <person name="Sasse F."/>
            <person name="Scharfe M."/>
            <person name="Schuster S.C."/>
            <person name="Suen G."/>
            <person name="Treuner-Lange A."/>
            <person name="Velicer G.J."/>
            <person name="Vorholter F.-J."/>
            <person name="Weissman K.J."/>
            <person name="Welch R.D."/>
            <person name="Wenzel S.C."/>
            <person name="Whitworth D.E."/>
            <person name="Wilhelm S."/>
            <person name="Wittmann C."/>
            <person name="Bloecker H."/>
            <person name="Puehler A."/>
            <person name="Mueller R."/>
        </authorList>
    </citation>
    <scope>NUCLEOTIDE SEQUENCE [LARGE SCALE GENOMIC DNA]</scope>
    <source>
        <strain evidence="3">So ce56</strain>
    </source>
</reference>
<dbReference type="RefSeq" id="WP_012237461.1">
    <property type="nucleotide sequence ID" value="NC_010162.1"/>
</dbReference>
<proteinExistence type="predicted"/>
<evidence type="ECO:0000313" key="3">
    <source>
        <dbReference type="Proteomes" id="UP000002139"/>
    </source>
</evidence>
<gene>
    <name evidence="2" type="ordered locus">sce4829</name>
</gene>
<accession>A9FFH9</accession>
<dbReference type="Proteomes" id="UP000002139">
    <property type="component" value="Chromosome"/>
</dbReference>
<dbReference type="KEGG" id="scl:sce4829"/>
<dbReference type="AlphaFoldDB" id="A9FFH9"/>
<dbReference type="EMBL" id="AM746676">
    <property type="protein sequence ID" value="CAN94992.1"/>
    <property type="molecule type" value="Genomic_DNA"/>
</dbReference>
<feature type="region of interest" description="Disordered" evidence="1">
    <location>
        <begin position="243"/>
        <end position="294"/>
    </location>
</feature>
<dbReference type="OrthoDB" id="5506344at2"/>
<organism evidence="2 3">
    <name type="scientific">Sorangium cellulosum (strain So ce56)</name>
    <name type="common">Polyangium cellulosum (strain So ce56)</name>
    <dbReference type="NCBI Taxonomy" id="448385"/>
    <lineage>
        <taxon>Bacteria</taxon>
        <taxon>Pseudomonadati</taxon>
        <taxon>Myxococcota</taxon>
        <taxon>Polyangia</taxon>
        <taxon>Polyangiales</taxon>
        <taxon>Polyangiaceae</taxon>
        <taxon>Sorangium</taxon>
    </lineage>
</organism>
<dbReference type="HOGENOM" id="CLU_946292_0_0_7"/>
<keyword evidence="3" id="KW-1185">Reference proteome</keyword>
<dbReference type="BioCyc" id="SCEL448385:SCE_RS24790-MONOMER"/>
<evidence type="ECO:0000256" key="1">
    <source>
        <dbReference type="SAM" id="MobiDB-lite"/>
    </source>
</evidence>